<gene>
    <name evidence="1" type="ORF">TBRA_LOCUS11851</name>
</gene>
<dbReference type="Proteomes" id="UP000479190">
    <property type="component" value="Unassembled WGS sequence"/>
</dbReference>
<evidence type="ECO:0000313" key="2">
    <source>
        <dbReference type="Proteomes" id="UP000479190"/>
    </source>
</evidence>
<organism evidence="1 2">
    <name type="scientific">Trichogramma brassicae</name>
    <dbReference type="NCBI Taxonomy" id="86971"/>
    <lineage>
        <taxon>Eukaryota</taxon>
        <taxon>Metazoa</taxon>
        <taxon>Ecdysozoa</taxon>
        <taxon>Arthropoda</taxon>
        <taxon>Hexapoda</taxon>
        <taxon>Insecta</taxon>
        <taxon>Pterygota</taxon>
        <taxon>Neoptera</taxon>
        <taxon>Endopterygota</taxon>
        <taxon>Hymenoptera</taxon>
        <taxon>Apocrita</taxon>
        <taxon>Proctotrupomorpha</taxon>
        <taxon>Chalcidoidea</taxon>
        <taxon>Trichogrammatidae</taxon>
        <taxon>Trichogramma</taxon>
    </lineage>
</organism>
<accession>A0A6H5IPB1</accession>
<name>A0A6H5IPB1_9HYME</name>
<reference evidence="1 2" key="1">
    <citation type="submission" date="2020-02" db="EMBL/GenBank/DDBJ databases">
        <authorList>
            <person name="Ferguson B K."/>
        </authorList>
    </citation>
    <scope>NUCLEOTIDE SEQUENCE [LARGE SCALE GENOMIC DNA]</scope>
</reference>
<protein>
    <submittedName>
        <fullName evidence="1">Uncharacterized protein</fullName>
    </submittedName>
</protein>
<dbReference type="OrthoDB" id="7701343at2759"/>
<sequence>MWSLRDATTAARQRFHCARRDGYMLEMYVTRITRQKHWAPVERGLVVQSDKYILRFNSTFEHSWSRTVLERCSFKFRWPCMVHRGHSSRKQRALIYTVNYIVVVKSQAKQDSLANSIDNIEEKGLKLEPEFTGMAKDALAQKGGTAMLPCKVTDPGAGIVSAYLDTWPNISMRCACACAIRPPSKVYIFQLWYVDTFLHGCSNFVRIVNRFLQLRGCERAPVLLEFEFNTKQSASSIVSPVVVAVTIHVLKKCTRPWCRKLNRYPLNITTPHVNRKRICPYPAARKATRSIISCIILRKHGARGSEQREQTDVAAEYRQSTQGCSQSRRTQRCEKMHTDQRHRQLTRLCKMPQKIARIKSIENPDEEKKVLARIRVVSR</sequence>
<dbReference type="EMBL" id="CADCXV010001003">
    <property type="protein sequence ID" value="CAB0040120.1"/>
    <property type="molecule type" value="Genomic_DNA"/>
</dbReference>
<evidence type="ECO:0000313" key="1">
    <source>
        <dbReference type="EMBL" id="CAB0040120.1"/>
    </source>
</evidence>
<keyword evidence="2" id="KW-1185">Reference proteome</keyword>
<proteinExistence type="predicted"/>
<dbReference type="AlphaFoldDB" id="A0A6H5IPB1"/>